<feature type="region of interest" description="Disordered" evidence="1">
    <location>
        <begin position="119"/>
        <end position="153"/>
    </location>
</feature>
<evidence type="ECO:0000256" key="1">
    <source>
        <dbReference type="SAM" id="MobiDB-lite"/>
    </source>
</evidence>
<dbReference type="AlphaFoldDB" id="A0ABD2ACP4"/>
<comment type="caution">
    <text evidence="2">The sequence shown here is derived from an EMBL/GenBank/DDBJ whole genome shotgun (WGS) entry which is preliminary data.</text>
</comment>
<gene>
    <name evidence="2" type="ORF">V1478_012273</name>
</gene>
<feature type="region of interest" description="Disordered" evidence="1">
    <location>
        <begin position="209"/>
        <end position="243"/>
    </location>
</feature>
<accession>A0ABD2ACP4</accession>
<feature type="region of interest" description="Disordered" evidence="1">
    <location>
        <begin position="255"/>
        <end position="347"/>
    </location>
</feature>
<evidence type="ECO:0000313" key="3">
    <source>
        <dbReference type="Proteomes" id="UP001607302"/>
    </source>
</evidence>
<organism evidence="2 3">
    <name type="scientific">Vespula squamosa</name>
    <name type="common">Southern yellow jacket</name>
    <name type="synonym">Wasp</name>
    <dbReference type="NCBI Taxonomy" id="30214"/>
    <lineage>
        <taxon>Eukaryota</taxon>
        <taxon>Metazoa</taxon>
        <taxon>Ecdysozoa</taxon>
        <taxon>Arthropoda</taxon>
        <taxon>Hexapoda</taxon>
        <taxon>Insecta</taxon>
        <taxon>Pterygota</taxon>
        <taxon>Neoptera</taxon>
        <taxon>Endopterygota</taxon>
        <taxon>Hymenoptera</taxon>
        <taxon>Apocrita</taxon>
        <taxon>Aculeata</taxon>
        <taxon>Vespoidea</taxon>
        <taxon>Vespidae</taxon>
        <taxon>Vespinae</taxon>
        <taxon>Vespula</taxon>
    </lineage>
</organism>
<dbReference type="EMBL" id="JAUDFV010000152">
    <property type="protein sequence ID" value="KAL2718397.1"/>
    <property type="molecule type" value="Genomic_DNA"/>
</dbReference>
<proteinExistence type="predicted"/>
<feature type="compositionally biased region" description="Acidic residues" evidence="1">
    <location>
        <begin position="294"/>
        <end position="326"/>
    </location>
</feature>
<sequence>MRCEVRGQEGAAATTAAATAASTTTAVQVEVRVELAEVAKPETGSLAIVEATRRHDRNWGGPPEMTALRRSFAAPAYKSSFVLLSLLGLLLRINPTTVASGLRLGSDRVAFIVHSKANNVANDDNNNDDDDDDDDDDDEKKDDENNYDEDDRFMHHSARANLDVDATNLIDTPGIIEDTRPTRYFPFISERSRLNLVRYQRSKAKIYSSTREGSLDRRASALSPLAKCESHRSKNNPTSMAEGAVCGDGYSIASGETTDDNSNSGNGSRRVKRTKKTTKGSPLRRPDRTKRGDVEEEEEEEGEEEEGEEGEEEDEEEEGEEEEEEEEKKRGSVKWREAQRDNSIEYTSSSLDPRKIVQDHPRSTTFAKSLTTILTEFLRRWIKMGTREAAVTLCKVDFL</sequence>
<evidence type="ECO:0000313" key="2">
    <source>
        <dbReference type="EMBL" id="KAL2718397.1"/>
    </source>
</evidence>
<feature type="compositionally biased region" description="Acidic residues" evidence="1">
    <location>
        <begin position="125"/>
        <end position="151"/>
    </location>
</feature>
<dbReference type="Proteomes" id="UP001607302">
    <property type="component" value="Unassembled WGS sequence"/>
</dbReference>
<feature type="compositionally biased region" description="Basic and acidic residues" evidence="1">
    <location>
        <begin position="284"/>
        <end position="293"/>
    </location>
</feature>
<protein>
    <submittedName>
        <fullName evidence="2">Follistatin-A isoform X1</fullName>
    </submittedName>
</protein>
<feature type="compositionally biased region" description="Basic residues" evidence="1">
    <location>
        <begin position="269"/>
        <end position="278"/>
    </location>
</feature>
<reference evidence="2 3" key="1">
    <citation type="journal article" date="2024" name="Ann. Entomol. Soc. Am.">
        <title>Genomic analyses of the southern and eastern yellowjacket wasps (Hymenoptera: Vespidae) reveal evolutionary signatures of social life.</title>
        <authorList>
            <person name="Catto M.A."/>
            <person name="Caine P.B."/>
            <person name="Orr S.E."/>
            <person name="Hunt B.G."/>
            <person name="Goodisman M.A.D."/>
        </authorList>
    </citation>
    <scope>NUCLEOTIDE SEQUENCE [LARGE SCALE GENOMIC DNA]</scope>
    <source>
        <strain evidence="2">233</strain>
        <tissue evidence="2">Head and thorax</tissue>
    </source>
</reference>
<keyword evidence="3" id="KW-1185">Reference proteome</keyword>
<feature type="compositionally biased region" description="Polar residues" evidence="1">
    <location>
        <begin position="255"/>
        <end position="267"/>
    </location>
</feature>
<feature type="compositionally biased region" description="Basic and acidic residues" evidence="1">
    <location>
        <begin position="327"/>
        <end position="343"/>
    </location>
</feature>
<name>A0ABD2ACP4_VESSQ</name>